<dbReference type="Proteomes" id="UP000663193">
    <property type="component" value="Chromosome 1"/>
</dbReference>
<comment type="similarity">
    <text evidence="2">Belongs to the glycosyl hydrolase 3 family.</text>
</comment>
<gene>
    <name evidence="9" type="ORF">JI435_004900</name>
</gene>
<sequence>TNSRMKSRPWKRHQGFTRAISRPIIMARQQNSLRKQNIFTSFFLAATAMASAINVPASHDLQRPRSYPRQTETANLPYRNASLSVDERVEDLLQRMTLEEKAGQLFHQIISMGPNGTFTRDTLHTVKTQFMTHFNLHGSITSVRMYAEWYNSLQRLALETRLGIPITLSSDPRHAFTNNIGTGFIAESFSQWPEALGLSAIRDAALVEQFANIARQEYMGIGLRSSLHPQIDLATEPRWARIGGTMGEDANLTAELVVAYIKGFTHGEFGTQSVTTVTKHFPGSGPVEDGEDSHFTYGKNATYPGDNMEYHLIPFKAAIAAGARQMMPYYSRPMGTKYEEVASGMNKGLITDLLKTELGFKGIVVSDWGLVTDAIIAGQDMPARAWGAENLTEIQRTAKILDAGVDQLGGENRTDLILQVVGNGTISEERIDESVGKLLREKFLLGLFDNPFVDVEESVKIVGNPEFKKAGNDAQRKSFTLLTNSDNVLPMKSAENLKFYIEGFNATDMQKRNLQVVNSTAEADFALIRLQTPYEPRPGGFEANYHSGSLEFNATEKARQAAIYEAVPTIVDIYLERPAAIPEIVESAKAVMANYGASPDAFLDVVFNVDGAKPMGKLPFDLPRSDAAVAASKEDVPFDTEDPVFRFSHGLSYLEEQ</sequence>
<dbReference type="PANTHER" id="PTHR30620:SF16">
    <property type="entry name" value="LYSOSOMAL BETA GLUCOSIDASE"/>
    <property type="match status" value="1"/>
</dbReference>
<evidence type="ECO:0000313" key="9">
    <source>
        <dbReference type="EMBL" id="QRC90981.1"/>
    </source>
</evidence>
<feature type="domain" description="Glycoside hydrolase family 3 N-terminal" evidence="8">
    <location>
        <begin position="97"/>
        <end position="440"/>
    </location>
</feature>
<dbReference type="InterPro" id="IPR036962">
    <property type="entry name" value="Glyco_hydro_3_N_sf"/>
</dbReference>
<evidence type="ECO:0000256" key="5">
    <source>
        <dbReference type="ARBA" id="ARBA00022801"/>
    </source>
</evidence>
<dbReference type="SUPFAM" id="SSF51445">
    <property type="entry name" value="(Trans)glycosidases"/>
    <property type="match status" value="1"/>
</dbReference>
<evidence type="ECO:0000256" key="1">
    <source>
        <dbReference type="ARBA" id="ARBA00000448"/>
    </source>
</evidence>
<comment type="catalytic activity">
    <reaction evidence="1">
        <text>Hydrolysis of terminal, non-reducing beta-D-glucosyl residues with release of beta-D-glucose.</text>
        <dbReference type="EC" id="3.2.1.21"/>
    </reaction>
</comment>
<dbReference type="Pfam" id="PF00933">
    <property type="entry name" value="Glyco_hydro_3"/>
    <property type="match status" value="1"/>
</dbReference>
<dbReference type="InterPro" id="IPR051915">
    <property type="entry name" value="Cellulose_Degrad_GH3"/>
</dbReference>
<keyword evidence="10" id="KW-1185">Reference proteome</keyword>
<dbReference type="VEuPathDB" id="FungiDB:JI435_004900"/>
<name>A0A7U2EQD9_PHANO</name>
<dbReference type="SUPFAM" id="SSF52279">
    <property type="entry name" value="Beta-D-glucan exohydrolase, C-terminal domain"/>
    <property type="match status" value="1"/>
</dbReference>
<dbReference type="AlphaFoldDB" id="A0A7U2EQD9"/>
<organism evidence="9 10">
    <name type="scientific">Phaeosphaeria nodorum (strain SN15 / ATCC MYA-4574 / FGSC 10173)</name>
    <name type="common">Glume blotch fungus</name>
    <name type="synonym">Parastagonospora nodorum</name>
    <dbReference type="NCBI Taxonomy" id="321614"/>
    <lineage>
        <taxon>Eukaryota</taxon>
        <taxon>Fungi</taxon>
        <taxon>Dikarya</taxon>
        <taxon>Ascomycota</taxon>
        <taxon>Pezizomycotina</taxon>
        <taxon>Dothideomycetes</taxon>
        <taxon>Pleosporomycetidae</taxon>
        <taxon>Pleosporales</taxon>
        <taxon>Pleosporineae</taxon>
        <taxon>Phaeosphaeriaceae</taxon>
        <taxon>Parastagonospora</taxon>
    </lineage>
</organism>
<dbReference type="InterPro" id="IPR036881">
    <property type="entry name" value="Glyco_hydro_3_C_sf"/>
</dbReference>
<keyword evidence="5" id="KW-0378">Hydrolase</keyword>
<dbReference type="PRINTS" id="PR00133">
    <property type="entry name" value="GLHYDRLASE3"/>
</dbReference>
<dbReference type="InterPro" id="IPR001764">
    <property type="entry name" value="Glyco_hydro_3_N"/>
</dbReference>
<dbReference type="EMBL" id="CP069023">
    <property type="protein sequence ID" value="QRC90981.1"/>
    <property type="molecule type" value="Genomic_DNA"/>
</dbReference>
<proteinExistence type="inferred from homology"/>
<evidence type="ECO:0000256" key="2">
    <source>
        <dbReference type="ARBA" id="ARBA00005336"/>
    </source>
</evidence>
<accession>A0A7U2EQD9</accession>
<evidence type="ECO:0000256" key="6">
    <source>
        <dbReference type="ARBA" id="ARBA00023180"/>
    </source>
</evidence>
<dbReference type="GO" id="GO:0005975">
    <property type="term" value="P:carbohydrate metabolic process"/>
    <property type="evidence" value="ECO:0007669"/>
    <property type="project" value="InterPro"/>
</dbReference>
<dbReference type="EC" id="3.2.1.21" evidence="3"/>
<reference evidence="10" key="1">
    <citation type="journal article" date="2021" name="BMC Genomics">
        <title>Chromosome-level genome assembly and manually-curated proteome of model necrotroph Parastagonospora nodorum Sn15 reveals a genome-wide trove of candidate effector homologs, and redundancy of virulence-related functions within an accessory chromosome.</title>
        <authorList>
            <person name="Bertazzoni S."/>
            <person name="Jones D.A.B."/>
            <person name="Phan H.T."/>
            <person name="Tan K.-C."/>
            <person name="Hane J.K."/>
        </authorList>
    </citation>
    <scope>NUCLEOTIDE SEQUENCE [LARGE SCALE GENOMIC DNA]</scope>
    <source>
        <strain evidence="10">SN15 / ATCC MYA-4574 / FGSC 10173)</strain>
    </source>
</reference>
<dbReference type="FunFam" id="3.40.50.1700:FF:000031">
    <property type="entry name" value="Beta-glucosidase C"/>
    <property type="match status" value="1"/>
</dbReference>
<evidence type="ECO:0000313" key="10">
    <source>
        <dbReference type="Proteomes" id="UP000663193"/>
    </source>
</evidence>
<dbReference type="InterPro" id="IPR017853">
    <property type="entry name" value="GH"/>
</dbReference>
<dbReference type="PANTHER" id="PTHR30620">
    <property type="entry name" value="PERIPLASMIC BETA-GLUCOSIDASE-RELATED"/>
    <property type="match status" value="1"/>
</dbReference>
<dbReference type="GO" id="GO:0008422">
    <property type="term" value="F:beta-glucosidase activity"/>
    <property type="evidence" value="ECO:0007669"/>
    <property type="project" value="UniProtKB-EC"/>
</dbReference>
<evidence type="ECO:0000256" key="4">
    <source>
        <dbReference type="ARBA" id="ARBA00022729"/>
    </source>
</evidence>
<dbReference type="Gene3D" id="3.20.20.300">
    <property type="entry name" value="Glycoside hydrolase, family 3, N-terminal domain"/>
    <property type="match status" value="1"/>
</dbReference>
<dbReference type="Gene3D" id="3.40.50.1700">
    <property type="entry name" value="Glycoside hydrolase family 3 C-terminal domain"/>
    <property type="match status" value="1"/>
</dbReference>
<protein>
    <recommendedName>
        <fullName evidence="3">beta-glucosidase</fullName>
        <ecNumber evidence="3">3.2.1.21</ecNumber>
    </recommendedName>
</protein>
<keyword evidence="4" id="KW-0732">Signal</keyword>
<evidence type="ECO:0000259" key="8">
    <source>
        <dbReference type="Pfam" id="PF00933"/>
    </source>
</evidence>
<keyword evidence="6" id="KW-0325">Glycoprotein</keyword>
<evidence type="ECO:0000256" key="7">
    <source>
        <dbReference type="ARBA" id="ARBA00023295"/>
    </source>
</evidence>
<feature type="non-terminal residue" evidence="9">
    <location>
        <position position="1"/>
    </location>
</feature>
<keyword evidence="7" id="KW-0326">Glycosidase</keyword>
<evidence type="ECO:0000256" key="3">
    <source>
        <dbReference type="ARBA" id="ARBA00012744"/>
    </source>
</evidence>
<dbReference type="OrthoDB" id="416222at2759"/>